<feature type="signal peptide" evidence="7">
    <location>
        <begin position="1"/>
        <end position="18"/>
    </location>
</feature>
<dbReference type="PROSITE" id="PS51682">
    <property type="entry name" value="SAM_OMT_I"/>
    <property type="match status" value="1"/>
</dbReference>
<dbReference type="Pfam" id="PF01596">
    <property type="entry name" value="Methyltransf_3"/>
    <property type="match status" value="1"/>
</dbReference>
<dbReference type="Gene3D" id="3.40.50.150">
    <property type="entry name" value="Vaccinia Virus protein VP39"/>
    <property type="match status" value="1"/>
</dbReference>
<keyword evidence="3" id="KW-0808">Transferase</keyword>
<evidence type="ECO:0000256" key="5">
    <source>
        <dbReference type="ARBA" id="ARBA00022939"/>
    </source>
</evidence>
<feature type="chain" id="PRO_5046537826" description="catechol O-methyltransferase" evidence="7">
    <location>
        <begin position="19"/>
        <end position="274"/>
    </location>
</feature>
<dbReference type="Proteomes" id="UP000815325">
    <property type="component" value="Unassembled WGS sequence"/>
</dbReference>
<keyword evidence="9" id="KW-1185">Reference proteome</keyword>
<keyword evidence="2 8" id="KW-0489">Methyltransferase</keyword>
<dbReference type="GO" id="GO:0032259">
    <property type="term" value="P:methylation"/>
    <property type="evidence" value="ECO:0007669"/>
    <property type="project" value="UniProtKB-KW"/>
</dbReference>
<keyword evidence="5" id="KW-0128">Catecholamine metabolism</keyword>
<keyword evidence="4" id="KW-0949">S-adenosyl-L-methionine</keyword>
<dbReference type="EMBL" id="MU069592">
    <property type="protein sequence ID" value="KAF5838081.1"/>
    <property type="molecule type" value="Genomic_DNA"/>
</dbReference>
<evidence type="ECO:0000256" key="1">
    <source>
        <dbReference type="ARBA" id="ARBA00012880"/>
    </source>
</evidence>
<evidence type="ECO:0000256" key="7">
    <source>
        <dbReference type="SAM" id="SignalP"/>
    </source>
</evidence>
<gene>
    <name evidence="8" type="ORF">DUNSADRAFT_3451</name>
</gene>
<dbReference type="SUPFAM" id="SSF53335">
    <property type="entry name" value="S-adenosyl-L-methionine-dependent methyltransferases"/>
    <property type="match status" value="1"/>
</dbReference>
<evidence type="ECO:0000313" key="8">
    <source>
        <dbReference type="EMBL" id="KAF5838081.1"/>
    </source>
</evidence>
<name>A0ABQ7GTZ1_DUNSA</name>
<comment type="similarity">
    <text evidence="6">Belongs to the class I-like SAM-binding methyltransferase superfamily. Cation-dependent O-methyltransferase family.</text>
</comment>
<evidence type="ECO:0000256" key="6">
    <source>
        <dbReference type="ARBA" id="ARBA00023453"/>
    </source>
</evidence>
<proteinExistence type="inferred from homology"/>
<dbReference type="PANTHER" id="PTHR43836:SF2">
    <property type="entry name" value="CATECHOL O-METHYLTRANSFERASE 1-RELATED"/>
    <property type="match status" value="1"/>
</dbReference>
<evidence type="ECO:0000256" key="4">
    <source>
        <dbReference type="ARBA" id="ARBA00022691"/>
    </source>
</evidence>
<keyword evidence="7" id="KW-0732">Signal</keyword>
<dbReference type="GO" id="GO:0008168">
    <property type="term" value="F:methyltransferase activity"/>
    <property type="evidence" value="ECO:0007669"/>
    <property type="project" value="UniProtKB-KW"/>
</dbReference>
<protein>
    <recommendedName>
        <fullName evidence="1">catechol O-methyltransferase</fullName>
        <ecNumber evidence="1">2.1.1.6</ecNumber>
    </recommendedName>
</protein>
<accession>A0ABQ7GTZ1</accession>
<dbReference type="InterPro" id="IPR029063">
    <property type="entry name" value="SAM-dependent_MTases_sf"/>
</dbReference>
<evidence type="ECO:0000313" key="9">
    <source>
        <dbReference type="Proteomes" id="UP000815325"/>
    </source>
</evidence>
<evidence type="ECO:0000256" key="2">
    <source>
        <dbReference type="ARBA" id="ARBA00022603"/>
    </source>
</evidence>
<reference evidence="8" key="1">
    <citation type="submission" date="2017-08" db="EMBL/GenBank/DDBJ databases">
        <authorList>
            <person name="Polle J.E."/>
            <person name="Barry K."/>
            <person name="Cushman J."/>
            <person name="Schmutz J."/>
            <person name="Tran D."/>
            <person name="Hathwaick L.T."/>
            <person name="Yim W.C."/>
            <person name="Jenkins J."/>
            <person name="Mckie-Krisberg Z.M."/>
            <person name="Prochnik S."/>
            <person name="Lindquist E."/>
            <person name="Dockter R.B."/>
            <person name="Adam C."/>
            <person name="Molina H."/>
            <person name="Bunkerborg J."/>
            <person name="Jin E."/>
            <person name="Buchheim M."/>
            <person name="Magnuson J."/>
        </authorList>
    </citation>
    <scope>NUCLEOTIDE SEQUENCE</scope>
    <source>
        <strain evidence="8">CCAP 19/18</strain>
    </source>
</reference>
<sequence length="274" mass="30205">MSGPLKVPLLIFTGFIIAQVLNRTNLVSQITFFLRASKTALSPGDDREKRLLDHVVSTTPAGDAFAVVQAIDDYAWSKEWFMNVGDQKGKILDEAVHNASKSTPGPLSVLELGTYCAYSAIRTIAHAPKGTHLYTLEVVEKTADIAERMIAHAGLQQQITVLRGPLEDLIHQDPLRSLPPFDVVFIDHNKRYYVSDLKLLMKAGKLREGSVVVGDNLLIPGVPEYIEYMNSPEGKEAFDTAFHDAKLEYTWAPTSWGFADQVGVSVFKGPTSMS</sequence>
<dbReference type="EC" id="2.1.1.6" evidence="1"/>
<comment type="caution">
    <text evidence="8">The sequence shown here is derived from an EMBL/GenBank/DDBJ whole genome shotgun (WGS) entry which is preliminary data.</text>
</comment>
<dbReference type="InterPro" id="IPR002935">
    <property type="entry name" value="SAM_O-MeTrfase"/>
</dbReference>
<evidence type="ECO:0000256" key="3">
    <source>
        <dbReference type="ARBA" id="ARBA00022679"/>
    </source>
</evidence>
<organism evidence="8 9">
    <name type="scientific">Dunaliella salina</name>
    <name type="common">Green alga</name>
    <name type="synonym">Protococcus salinus</name>
    <dbReference type="NCBI Taxonomy" id="3046"/>
    <lineage>
        <taxon>Eukaryota</taxon>
        <taxon>Viridiplantae</taxon>
        <taxon>Chlorophyta</taxon>
        <taxon>core chlorophytes</taxon>
        <taxon>Chlorophyceae</taxon>
        <taxon>CS clade</taxon>
        <taxon>Chlamydomonadales</taxon>
        <taxon>Dunaliellaceae</taxon>
        <taxon>Dunaliella</taxon>
    </lineage>
</organism>
<dbReference type="PANTHER" id="PTHR43836">
    <property type="entry name" value="CATECHOL O-METHYLTRANSFERASE 1-RELATED"/>
    <property type="match status" value="1"/>
</dbReference>